<dbReference type="PROSITE" id="PS50889">
    <property type="entry name" value="S4"/>
    <property type="match status" value="1"/>
</dbReference>
<gene>
    <name evidence="6" type="ORF">OM074_12880</name>
</gene>
<dbReference type="Pfam" id="PF01479">
    <property type="entry name" value="S4"/>
    <property type="match status" value="1"/>
</dbReference>
<dbReference type="InterPro" id="IPR025708">
    <property type="entry name" value="HSP15"/>
</dbReference>
<dbReference type="CDD" id="cd00165">
    <property type="entry name" value="S4"/>
    <property type="match status" value="1"/>
</dbReference>
<accession>A0AAE3MGD8</accession>
<dbReference type="GO" id="GO:0003677">
    <property type="term" value="F:DNA binding"/>
    <property type="evidence" value="ECO:0007669"/>
    <property type="project" value="UniProtKB-KW"/>
</dbReference>
<dbReference type="RefSeq" id="WP_301200035.1">
    <property type="nucleotide sequence ID" value="NZ_JAPDPI010000025.1"/>
</dbReference>
<keyword evidence="7" id="KW-1185">Reference proteome</keyword>
<evidence type="ECO:0000313" key="6">
    <source>
        <dbReference type="EMBL" id="MCW3806522.1"/>
    </source>
</evidence>
<dbReference type="InterPro" id="IPR002942">
    <property type="entry name" value="S4_RNA-bd"/>
</dbReference>
<name>A0AAE3MGD8_9BACT</name>
<feature type="domain" description="RNA-binding S4" evidence="5">
    <location>
        <begin position="5"/>
        <end position="68"/>
    </location>
</feature>
<evidence type="ECO:0000313" key="7">
    <source>
        <dbReference type="Proteomes" id="UP001207408"/>
    </source>
</evidence>
<dbReference type="GO" id="GO:0034605">
    <property type="term" value="P:cellular response to heat"/>
    <property type="evidence" value="ECO:0007669"/>
    <property type="project" value="InterPro"/>
</dbReference>
<evidence type="ECO:0000256" key="4">
    <source>
        <dbReference type="PROSITE-ProRule" id="PRU00182"/>
    </source>
</evidence>
<dbReference type="Gene3D" id="3.10.290.10">
    <property type="entry name" value="RNA-binding S4 domain"/>
    <property type="match status" value="1"/>
</dbReference>
<sequence>MEDGVRIDKYLWAIRVFKTRSIATEAIKKGRVLIDGLPVKNSRVVKVGITIDVKFPPITRSFKVLAISGKRMGAKLVPDFMKEVTAEDQIELMELTRMANAMGRRKGLGRPTKKERRDLDKLDEIDDWDF</sequence>
<evidence type="ECO:0000259" key="5">
    <source>
        <dbReference type="SMART" id="SM00363"/>
    </source>
</evidence>
<organism evidence="6 7">
    <name type="scientific">Plebeiibacterium marinum</name>
    <dbReference type="NCBI Taxonomy" id="2992111"/>
    <lineage>
        <taxon>Bacteria</taxon>
        <taxon>Pseudomonadati</taxon>
        <taxon>Bacteroidota</taxon>
        <taxon>Bacteroidia</taxon>
        <taxon>Marinilabiliales</taxon>
        <taxon>Marinilabiliaceae</taxon>
        <taxon>Plebeiibacterium</taxon>
    </lineage>
</organism>
<evidence type="ECO:0000256" key="1">
    <source>
        <dbReference type="ARBA" id="ARBA00008396"/>
    </source>
</evidence>
<dbReference type="Proteomes" id="UP001207408">
    <property type="component" value="Unassembled WGS sequence"/>
</dbReference>
<dbReference type="GO" id="GO:0043023">
    <property type="term" value="F:ribosomal large subunit binding"/>
    <property type="evidence" value="ECO:0007669"/>
    <property type="project" value="InterPro"/>
</dbReference>
<comment type="caution">
    <text evidence="6">The sequence shown here is derived from an EMBL/GenBank/DDBJ whole genome shotgun (WGS) entry which is preliminary data.</text>
</comment>
<dbReference type="GO" id="GO:0003727">
    <property type="term" value="F:single-stranded RNA binding"/>
    <property type="evidence" value="ECO:0007669"/>
    <property type="project" value="InterPro"/>
</dbReference>
<dbReference type="EMBL" id="JAPDPI010000025">
    <property type="protein sequence ID" value="MCW3806522.1"/>
    <property type="molecule type" value="Genomic_DNA"/>
</dbReference>
<evidence type="ECO:0000256" key="3">
    <source>
        <dbReference type="ARBA" id="ARBA00023125"/>
    </source>
</evidence>
<keyword evidence="2 4" id="KW-0694">RNA-binding</keyword>
<reference evidence="6" key="1">
    <citation type="submission" date="2022-10" db="EMBL/GenBank/DDBJ databases">
        <authorList>
            <person name="Yu W.X."/>
        </authorList>
    </citation>
    <scope>NUCLEOTIDE SEQUENCE</scope>
    <source>
        <strain evidence="6">D04</strain>
    </source>
</reference>
<protein>
    <submittedName>
        <fullName evidence="6">S4 domain-containing protein</fullName>
    </submittedName>
</protein>
<evidence type="ECO:0000256" key="2">
    <source>
        <dbReference type="ARBA" id="ARBA00022884"/>
    </source>
</evidence>
<dbReference type="SMART" id="SM00363">
    <property type="entry name" value="S4"/>
    <property type="match status" value="1"/>
</dbReference>
<dbReference type="AlphaFoldDB" id="A0AAE3MGD8"/>
<comment type="similarity">
    <text evidence="1">Belongs to the HSP15 family.</text>
</comment>
<dbReference type="InterPro" id="IPR036986">
    <property type="entry name" value="S4_RNA-bd_sf"/>
</dbReference>
<dbReference type="SUPFAM" id="SSF55174">
    <property type="entry name" value="Alpha-L RNA-binding motif"/>
    <property type="match status" value="1"/>
</dbReference>
<keyword evidence="3" id="KW-0238">DNA-binding</keyword>
<dbReference type="PIRSF" id="PIRSF016821">
    <property type="entry name" value="HSP15"/>
    <property type="match status" value="1"/>
</dbReference>
<proteinExistence type="inferred from homology"/>